<evidence type="ECO:0000256" key="1">
    <source>
        <dbReference type="ARBA" id="ARBA00004613"/>
    </source>
</evidence>
<name>A0A336MLD8_CULSO</name>
<organism evidence="5">
    <name type="scientific">Culicoides sonorensis</name>
    <name type="common">Biting midge</name>
    <dbReference type="NCBI Taxonomy" id="179676"/>
    <lineage>
        <taxon>Eukaryota</taxon>
        <taxon>Metazoa</taxon>
        <taxon>Ecdysozoa</taxon>
        <taxon>Arthropoda</taxon>
        <taxon>Hexapoda</taxon>
        <taxon>Insecta</taxon>
        <taxon>Pterygota</taxon>
        <taxon>Neoptera</taxon>
        <taxon>Endopterygota</taxon>
        <taxon>Diptera</taxon>
        <taxon>Nematocera</taxon>
        <taxon>Chironomoidea</taxon>
        <taxon>Ceratopogonidae</taxon>
        <taxon>Ceratopogoninae</taxon>
        <taxon>Culicoides</taxon>
        <taxon>Monoculicoides</taxon>
    </lineage>
</organism>
<gene>
    <name evidence="5" type="primary">CSON002846</name>
</gene>
<protein>
    <submittedName>
        <fullName evidence="5">CSON002846 protein</fullName>
    </submittedName>
</protein>
<reference evidence="5" key="1">
    <citation type="submission" date="2018-07" db="EMBL/GenBank/DDBJ databases">
        <authorList>
            <person name="Quirk P.G."/>
            <person name="Krulwich T.A."/>
        </authorList>
    </citation>
    <scope>NUCLEOTIDE SEQUENCE</scope>
</reference>
<dbReference type="InterPro" id="IPR029277">
    <property type="entry name" value="SVWC_dom"/>
</dbReference>
<feature type="chain" id="PRO_5016294076" evidence="3">
    <location>
        <begin position="25"/>
        <end position="108"/>
    </location>
</feature>
<evidence type="ECO:0000256" key="3">
    <source>
        <dbReference type="SAM" id="SignalP"/>
    </source>
</evidence>
<evidence type="ECO:0000256" key="2">
    <source>
        <dbReference type="ARBA" id="ARBA00022525"/>
    </source>
</evidence>
<dbReference type="PANTHER" id="PTHR39957">
    <property type="entry name" value="AT09846P1-RELATED"/>
    <property type="match status" value="1"/>
</dbReference>
<dbReference type="VEuPathDB" id="VectorBase:CSON002846"/>
<evidence type="ECO:0000259" key="4">
    <source>
        <dbReference type="SMART" id="SM01318"/>
    </source>
</evidence>
<dbReference type="Pfam" id="PF15430">
    <property type="entry name" value="SVWC"/>
    <property type="match status" value="1"/>
</dbReference>
<feature type="domain" description="Single" evidence="4">
    <location>
        <begin position="41"/>
        <end position="107"/>
    </location>
</feature>
<sequence>MHPTMIKHLISALILFISINYAASYLINMPISERKSHPGMCYDEDLDVFYGNGTVNQRKGLCEVARCLPDLSIRINGCVEPSGPLFCQIVQVNFELPFPKCCARVKCL</sequence>
<comment type="subcellular location">
    <subcellularLocation>
        <location evidence="1">Secreted</location>
    </subcellularLocation>
</comment>
<accession>A0A336MLD8</accession>
<dbReference type="SMART" id="SM01318">
    <property type="entry name" value="SVWC"/>
    <property type="match status" value="1"/>
</dbReference>
<dbReference type="PANTHER" id="PTHR39957:SF1">
    <property type="entry name" value="AT09846P1-RELATED"/>
    <property type="match status" value="1"/>
</dbReference>
<dbReference type="GO" id="GO:0005576">
    <property type="term" value="C:extracellular region"/>
    <property type="evidence" value="ECO:0007669"/>
    <property type="project" value="UniProtKB-SubCell"/>
</dbReference>
<feature type="signal peptide" evidence="3">
    <location>
        <begin position="1"/>
        <end position="24"/>
    </location>
</feature>
<evidence type="ECO:0000313" key="5">
    <source>
        <dbReference type="EMBL" id="SSX30750.1"/>
    </source>
</evidence>
<dbReference type="AlphaFoldDB" id="A0A336MLD8"/>
<proteinExistence type="predicted"/>
<dbReference type="InterPro" id="IPR053308">
    <property type="entry name" value="Vago-like"/>
</dbReference>
<keyword evidence="3" id="KW-0732">Signal</keyword>
<dbReference type="EMBL" id="UFQT01001484">
    <property type="protein sequence ID" value="SSX30750.1"/>
    <property type="molecule type" value="Genomic_DNA"/>
</dbReference>
<keyword evidence="2" id="KW-0964">Secreted</keyword>